<feature type="compositionally biased region" description="Acidic residues" evidence="16">
    <location>
        <begin position="824"/>
        <end position="837"/>
    </location>
</feature>
<dbReference type="CDD" id="cd18808">
    <property type="entry name" value="SF1_C_Upf1"/>
    <property type="match status" value="1"/>
</dbReference>
<dbReference type="Pfam" id="PF21138">
    <property type="entry name" value="SMUBP-2_HCS1_1B"/>
    <property type="match status" value="1"/>
</dbReference>
<sequence length="994" mass="108476">MAAPLHSGDCSYRVHVVQLAVQGQSRKCALGTGELQRGRDAADMSLLSSLRELVTAEQDAETNASAGVLLQRQSYRALERAGQAIRRLHVSGAPRCGLRARTLLDLALQYDADLPATRISSGDIVQVRTASSIIIEQAIVQRISKKVITVSCDELKEANMSTGFTIVIAKIGNEITFRRSRQALQDAERLPSSSPAYNVRCVLLAERPIAVPHALPTFDQISGSILSSLNERQRDAVRCAMASTDVALIHGPPGCGKTTVVVAIIEAAVRTGMSVLVCAPSNVAVDTITERLAAVVPRIRLVRTGHPARLLPSVLDHSLDELVARSEGSKLANDIRAEMRQNPGRLEYRQLRADLRAMETRAVESVVGKAQVVLSTCVGAGASDLRGRQFDLCIIDEAAQALEPHCWIPALLCKRLVLAGDHKQLAPTVKSQVVLPTMFERIHAIAPEPAVVMLEEQYRMHESIQRWSSDEFYDGRLVPSDAVRHHLLSDLPDVKKTRDTSRALVLIDTADCGFDEDDDDADESKGNKNEARLVARHVRSLLAAGVQPEQIGVLSPYNRQVGSCRDAVADACGGPVRDRIEIGTVDGFQGREKDAIIITMVRSNPDGRCGFLDDQRRTNVAVTRARRHLAVVCDTTTVSRLPFLQRFVQHLRSAADCRSAAEYDHDDDDEDEDECDECDQGADVPVVEPSARDGAGQGGKARLSAKQRRQLQRKAVAETGAPKIAERPPASTFDMEAARATIRGLRPGQEVSFPASLSSYERMEVHQFAEECGLQHGSSGADRDRYCWVRRPRRDPPVASRAPAAAAPSAQDRIQIADVLVVEDEDGNDDDEEDGVAENETRTPAAAVKPSKNKRVRKKKKKAQASAAQDADAPAAGVDEVEQQLADLNIRPGRCGHERCPRSTLTVRSICRFCHLAFCMEHALAEVHGCGRAAQAGARSQWTQQNARPTGQPPLSGTKRTYVASSLEKKLKEMSESRQGDRKPKDTGRGSRRR</sequence>
<dbReference type="SMART" id="SM00382">
    <property type="entry name" value="AAA"/>
    <property type="match status" value="1"/>
</dbReference>
<dbReference type="InterPro" id="IPR035896">
    <property type="entry name" value="AN1-like_Znf"/>
</dbReference>
<feature type="domain" description="R3H" evidence="18">
    <location>
        <begin position="727"/>
        <end position="793"/>
    </location>
</feature>
<dbReference type="EC" id="3.6.4.12" evidence="4"/>
<dbReference type="GO" id="GO:0008270">
    <property type="term" value="F:zinc ion binding"/>
    <property type="evidence" value="ECO:0007669"/>
    <property type="project" value="UniProtKB-KW"/>
</dbReference>
<dbReference type="EMBL" id="OVEO01000013">
    <property type="protein sequence ID" value="SPR00237.1"/>
    <property type="molecule type" value="Genomic_DNA"/>
</dbReference>
<evidence type="ECO:0000256" key="12">
    <source>
        <dbReference type="ARBA" id="ARBA00022840"/>
    </source>
</evidence>
<dbReference type="Proteomes" id="UP000290189">
    <property type="component" value="Unassembled WGS sequence"/>
</dbReference>
<dbReference type="Gene3D" id="3.30.1370.50">
    <property type="entry name" value="R3H-like domain"/>
    <property type="match status" value="1"/>
</dbReference>
<dbReference type="PROSITE" id="PS51061">
    <property type="entry name" value="R3H"/>
    <property type="match status" value="1"/>
</dbReference>
<dbReference type="InterPro" id="IPR014001">
    <property type="entry name" value="Helicase_ATP-bd"/>
</dbReference>
<feature type="compositionally biased region" description="Acidic residues" evidence="16">
    <location>
        <begin position="664"/>
        <end position="680"/>
    </location>
</feature>
<evidence type="ECO:0000256" key="1">
    <source>
        <dbReference type="ARBA" id="ARBA00004123"/>
    </source>
</evidence>
<comment type="catalytic activity">
    <reaction evidence="14">
        <text>ATP + H2O = ADP + phosphate + H(+)</text>
        <dbReference type="Rhea" id="RHEA:13065"/>
        <dbReference type="ChEBI" id="CHEBI:15377"/>
        <dbReference type="ChEBI" id="CHEBI:15378"/>
        <dbReference type="ChEBI" id="CHEBI:30616"/>
        <dbReference type="ChEBI" id="CHEBI:43474"/>
        <dbReference type="ChEBI" id="CHEBI:456216"/>
        <dbReference type="EC" id="3.6.4.12"/>
    </reaction>
    <physiologicalReaction direction="left-to-right" evidence="14">
        <dbReference type="Rhea" id="RHEA:13066"/>
    </physiologicalReaction>
</comment>
<evidence type="ECO:0000256" key="11">
    <source>
        <dbReference type="ARBA" id="ARBA00022833"/>
    </source>
</evidence>
<keyword evidence="9" id="KW-0378">Hydrolase</keyword>
<keyword evidence="13" id="KW-0539">Nucleus</keyword>
<accession>A0A3P3YJ68</accession>
<dbReference type="InterPro" id="IPR000058">
    <property type="entry name" value="Znf_AN1"/>
</dbReference>
<keyword evidence="7" id="KW-0547">Nucleotide-binding</keyword>
<dbReference type="AlphaFoldDB" id="A0A3P3YJ68"/>
<keyword evidence="10" id="KW-0347">Helicase</keyword>
<dbReference type="GO" id="GO:0016787">
    <property type="term" value="F:hydrolase activity"/>
    <property type="evidence" value="ECO:0007669"/>
    <property type="project" value="UniProtKB-KW"/>
</dbReference>
<name>A0A3P3YJ68_PLABS</name>
<dbReference type="Pfam" id="PF01424">
    <property type="entry name" value="R3H"/>
    <property type="match status" value="1"/>
</dbReference>
<dbReference type="GO" id="GO:0005737">
    <property type="term" value="C:cytoplasm"/>
    <property type="evidence" value="ECO:0007669"/>
    <property type="project" value="UniProtKB-SubCell"/>
</dbReference>
<geneLocation type="mitochondrion" evidence="19"/>
<feature type="region of interest" description="Disordered" evidence="16">
    <location>
        <begin position="662"/>
        <end position="729"/>
    </location>
</feature>
<evidence type="ECO:0000256" key="6">
    <source>
        <dbReference type="ARBA" id="ARBA00022723"/>
    </source>
</evidence>
<evidence type="ECO:0000313" key="20">
    <source>
        <dbReference type="Proteomes" id="UP000290189"/>
    </source>
</evidence>
<comment type="similarity">
    <text evidence="3">Belongs to the DNA2/NAM7 helicase family.</text>
</comment>
<feature type="compositionally biased region" description="Polar residues" evidence="16">
    <location>
        <begin position="938"/>
        <end position="959"/>
    </location>
</feature>
<dbReference type="PROSITE" id="PS51039">
    <property type="entry name" value="ZF_AN1"/>
    <property type="match status" value="1"/>
</dbReference>
<dbReference type="FunFam" id="3.40.50.300:FF:000326">
    <property type="entry name" value="P-loop containing nucleoside triphosphate hydrolase"/>
    <property type="match status" value="1"/>
</dbReference>
<dbReference type="InterPro" id="IPR001374">
    <property type="entry name" value="R3H_dom"/>
</dbReference>
<comment type="subcellular location">
    <subcellularLocation>
        <location evidence="2">Cytoplasm</location>
    </subcellularLocation>
    <subcellularLocation>
        <location evidence="1">Nucleus</location>
    </subcellularLocation>
</comment>
<evidence type="ECO:0000256" key="4">
    <source>
        <dbReference type="ARBA" id="ARBA00012551"/>
    </source>
</evidence>
<dbReference type="InterPro" id="IPR050534">
    <property type="entry name" value="Coronavir_polyprotein_1ab"/>
</dbReference>
<evidence type="ECO:0000256" key="16">
    <source>
        <dbReference type="SAM" id="MobiDB-lite"/>
    </source>
</evidence>
<feature type="compositionally biased region" description="Basic residues" evidence="16">
    <location>
        <begin position="703"/>
        <end position="712"/>
    </location>
</feature>
<feature type="compositionally biased region" description="Basic and acidic residues" evidence="16">
    <location>
        <begin position="967"/>
        <end position="994"/>
    </location>
</feature>
<dbReference type="Gene3D" id="2.40.30.270">
    <property type="match status" value="1"/>
</dbReference>
<dbReference type="GO" id="GO:0005694">
    <property type="term" value="C:chromosome"/>
    <property type="evidence" value="ECO:0007669"/>
    <property type="project" value="UniProtKB-ARBA"/>
</dbReference>
<dbReference type="Gene3D" id="3.40.50.300">
    <property type="entry name" value="P-loop containing nucleotide triphosphate hydrolases"/>
    <property type="match status" value="2"/>
</dbReference>
<evidence type="ECO:0000259" key="18">
    <source>
        <dbReference type="PROSITE" id="PS51061"/>
    </source>
</evidence>
<keyword evidence="12" id="KW-0067">ATP-binding</keyword>
<evidence type="ECO:0000256" key="14">
    <source>
        <dbReference type="ARBA" id="ARBA00048432"/>
    </source>
</evidence>
<evidence type="ECO:0000256" key="8">
    <source>
        <dbReference type="ARBA" id="ARBA00022771"/>
    </source>
</evidence>
<dbReference type="SUPFAM" id="SSF52540">
    <property type="entry name" value="P-loop containing nucleoside triphosphate hydrolases"/>
    <property type="match status" value="1"/>
</dbReference>
<dbReference type="GO" id="GO:0005524">
    <property type="term" value="F:ATP binding"/>
    <property type="evidence" value="ECO:0007669"/>
    <property type="project" value="UniProtKB-KW"/>
</dbReference>
<organism evidence="19 20">
    <name type="scientific">Plasmodiophora brassicae</name>
    <name type="common">Clubroot disease agent</name>
    <dbReference type="NCBI Taxonomy" id="37360"/>
    <lineage>
        <taxon>Eukaryota</taxon>
        <taxon>Sar</taxon>
        <taxon>Rhizaria</taxon>
        <taxon>Endomyxa</taxon>
        <taxon>Phytomyxea</taxon>
        <taxon>Plasmodiophorida</taxon>
        <taxon>Plasmodiophoridae</taxon>
        <taxon>Plasmodiophora</taxon>
    </lineage>
</organism>
<protein>
    <recommendedName>
        <fullName evidence="4">DNA helicase</fullName>
        <ecNumber evidence="4">3.6.4.12</ecNumber>
    </recommendedName>
</protein>
<feature type="compositionally biased region" description="Basic residues" evidence="16">
    <location>
        <begin position="851"/>
        <end position="863"/>
    </location>
</feature>
<dbReference type="SUPFAM" id="SSF82708">
    <property type="entry name" value="R3H domain"/>
    <property type="match status" value="1"/>
</dbReference>
<keyword evidence="11" id="KW-0862">Zinc</keyword>
<feature type="region of interest" description="Disordered" evidence="16">
    <location>
        <begin position="938"/>
        <end position="994"/>
    </location>
</feature>
<dbReference type="InterPro" id="IPR048761">
    <property type="entry name" value="SMUBP-2_HCS1_1B"/>
</dbReference>
<keyword evidence="6" id="KW-0479">Metal-binding</keyword>
<evidence type="ECO:0000259" key="17">
    <source>
        <dbReference type="PROSITE" id="PS51039"/>
    </source>
</evidence>
<keyword evidence="8 15" id="KW-0863">Zinc-finger</keyword>
<dbReference type="Gene3D" id="4.10.1110.10">
    <property type="entry name" value="AN1-like Zinc finger"/>
    <property type="match status" value="1"/>
</dbReference>
<evidence type="ECO:0000256" key="3">
    <source>
        <dbReference type="ARBA" id="ARBA00007913"/>
    </source>
</evidence>
<dbReference type="GO" id="GO:0003723">
    <property type="term" value="F:RNA binding"/>
    <property type="evidence" value="ECO:0007669"/>
    <property type="project" value="InterPro"/>
</dbReference>
<keyword evidence="5" id="KW-0963">Cytoplasm</keyword>
<dbReference type="PANTHER" id="PTHR43788:SF8">
    <property type="entry name" value="DNA-BINDING PROTEIN SMUBP-2"/>
    <property type="match status" value="1"/>
</dbReference>
<evidence type="ECO:0000256" key="7">
    <source>
        <dbReference type="ARBA" id="ARBA00022741"/>
    </source>
</evidence>
<dbReference type="InterPro" id="IPR041677">
    <property type="entry name" value="DNA2/NAM7_AAA_11"/>
</dbReference>
<evidence type="ECO:0000256" key="13">
    <source>
        <dbReference type="ARBA" id="ARBA00023242"/>
    </source>
</evidence>
<feature type="domain" description="AN1-type" evidence="17">
    <location>
        <begin position="889"/>
        <end position="938"/>
    </location>
</feature>
<dbReference type="Pfam" id="PF13087">
    <property type="entry name" value="AAA_12"/>
    <property type="match status" value="1"/>
</dbReference>
<evidence type="ECO:0000256" key="9">
    <source>
        <dbReference type="ARBA" id="ARBA00022801"/>
    </source>
</evidence>
<dbReference type="SUPFAM" id="SSF118310">
    <property type="entry name" value="AN1-like Zinc finger"/>
    <property type="match status" value="1"/>
</dbReference>
<dbReference type="Pfam" id="PF13086">
    <property type="entry name" value="AAA_11"/>
    <property type="match status" value="2"/>
</dbReference>
<evidence type="ECO:0000256" key="15">
    <source>
        <dbReference type="PROSITE-ProRule" id="PRU00449"/>
    </source>
</evidence>
<dbReference type="InterPro" id="IPR041679">
    <property type="entry name" value="DNA2/NAM7-like_C"/>
</dbReference>
<dbReference type="InterPro" id="IPR003593">
    <property type="entry name" value="AAA+_ATPase"/>
</dbReference>
<reference evidence="19 20" key="1">
    <citation type="submission" date="2018-03" db="EMBL/GenBank/DDBJ databases">
        <authorList>
            <person name="Fogelqvist J."/>
        </authorList>
    </citation>
    <scope>NUCLEOTIDE SEQUENCE [LARGE SCALE GENOMIC DNA]</scope>
</reference>
<dbReference type="PANTHER" id="PTHR43788">
    <property type="entry name" value="DNA2/NAM7 HELICASE FAMILY MEMBER"/>
    <property type="match status" value="1"/>
</dbReference>
<evidence type="ECO:0000313" key="19">
    <source>
        <dbReference type="EMBL" id="SPR00237.1"/>
    </source>
</evidence>
<dbReference type="GO" id="GO:0043139">
    <property type="term" value="F:5'-3' DNA helicase activity"/>
    <property type="evidence" value="ECO:0007669"/>
    <property type="project" value="TreeGrafter"/>
</dbReference>
<dbReference type="SMART" id="SM00487">
    <property type="entry name" value="DEXDc"/>
    <property type="match status" value="1"/>
</dbReference>
<feature type="compositionally biased region" description="Low complexity" evidence="16">
    <location>
        <begin position="864"/>
        <end position="876"/>
    </location>
</feature>
<feature type="region of interest" description="Disordered" evidence="16">
    <location>
        <begin position="824"/>
        <end position="878"/>
    </location>
</feature>
<keyword evidence="19" id="KW-0496">Mitochondrion</keyword>
<dbReference type="InterPro" id="IPR036867">
    <property type="entry name" value="R3H_dom_sf"/>
</dbReference>
<evidence type="ECO:0000256" key="5">
    <source>
        <dbReference type="ARBA" id="ARBA00022490"/>
    </source>
</evidence>
<dbReference type="InterPro" id="IPR047187">
    <property type="entry name" value="SF1_C_Upf1"/>
</dbReference>
<dbReference type="GO" id="GO:0005634">
    <property type="term" value="C:nucleus"/>
    <property type="evidence" value="ECO:0007669"/>
    <property type="project" value="UniProtKB-SubCell"/>
</dbReference>
<gene>
    <name evidence="19" type="ORF">PLBR_LOCUS7452</name>
</gene>
<proteinExistence type="inferred from homology"/>
<dbReference type="InterPro" id="IPR027417">
    <property type="entry name" value="P-loop_NTPase"/>
</dbReference>
<evidence type="ECO:0000256" key="10">
    <source>
        <dbReference type="ARBA" id="ARBA00022806"/>
    </source>
</evidence>
<evidence type="ECO:0000256" key="2">
    <source>
        <dbReference type="ARBA" id="ARBA00004496"/>
    </source>
</evidence>